<evidence type="ECO:0000313" key="2">
    <source>
        <dbReference type="Proteomes" id="UP001057402"/>
    </source>
</evidence>
<evidence type="ECO:0000313" key="1">
    <source>
        <dbReference type="EMBL" id="KAI4385480.1"/>
    </source>
</evidence>
<gene>
    <name evidence="1" type="ORF">MLD38_003502</name>
</gene>
<organism evidence="1 2">
    <name type="scientific">Melastoma candidum</name>
    <dbReference type="NCBI Taxonomy" id="119954"/>
    <lineage>
        <taxon>Eukaryota</taxon>
        <taxon>Viridiplantae</taxon>
        <taxon>Streptophyta</taxon>
        <taxon>Embryophyta</taxon>
        <taxon>Tracheophyta</taxon>
        <taxon>Spermatophyta</taxon>
        <taxon>Magnoliopsida</taxon>
        <taxon>eudicotyledons</taxon>
        <taxon>Gunneridae</taxon>
        <taxon>Pentapetalae</taxon>
        <taxon>rosids</taxon>
        <taxon>malvids</taxon>
        <taxon>Myrtales</taxon>
        <taxon>Melastomataceae</taxon>
        <taxon>Melastomatoideae</taxon>
        <taxon>Melastomateae</taxon>
        <taxon>Melastoma</taxon>
    </lineage>
</organism>
<proteinExistence type="predicted"/>
<dbReference type="Proteomes" id="UP001057402">
    <property type="component" value="Chromosome 2"/>
</dbReference>
<protein>
    <submittedName>
        <fullName evidence="1">Uncharacterized protein</fullName>
    </submittedName>
</protein>
<dbReference type="EMBL" id="CM042881">
    <property type="protein sequence ID" value="KAI4385480.1"/>
    <property type="molecule type" value="Genomic_DNA"/>
</dbReference>
<comment type="caution">
    <text evidence="1">The sequence shown here is derived from an EMBL/GenBank/DDBJ whole genome shotgun (WGS) entry which is preliminary data.</text>
</comment>
<name>A0ACB9S2T2_9MYRT</name>
<keyword evidence="2" id="KW-1185">Reference proteome</keyword>
<reference evidence="2" key="1">
    <citation type="journal article" date="2023" name="Front. Plant Sci.">
        <title>Chromosomal-level genome assembly of Melastoma candidum provides insights into trichome evolution.</title>
        <authorList>
            <person name="Zhong Y."/>
            <person name="Wu W."/>
            <person name="Sun C."/>
            <person name="Zou P."/>
            <person name="Liu Y."/>
            <person name="Dai S."/>
            <person name="Zhou R."/>
        </authorList>
    </citation>
    <scope>NUCLEOTIDE SEQUENCE [LARGE SCALE GENOMIC DNA]</scope>
</reference>
<accession>A0ACB9S2T2</accession>
<sequence length="118" mass="12801">MQAATRWNKKGGLGMQEELEREVSTLSNLLSQEEKVHEILEHVHSSVNGSAIAIPKIHSAKGEGASGRTGNGGGRDHPPRGTDKPTPVCVEEGTRRIELKTFGIQSRPWKSGAFNALY</sequence>